<feature type="compositionally biased region" description="Pro residues" evidence="1">
    <location>
        <begin position="60"/>
        <end position="76"/>
    </location>
</feature>
<comment type="caution">
    <text evidence="3">The sequence shown here is derived from an EMBL/GenBank/DDBJ whole genome shotgun (WGS) entry which is preliminary data.</text>
</comment>
<dbReference type="Proteomes" id="UP000592780">
    <property type="component" value="Unassembled WGS sequence"/>
</dbReference>
<feature type="transmembrane region" description="Helical" evidence="2">
    <location>
        <begin position="38"/>
        <end position="58"/>
    </location>
</feature>
<evidence type="ECO:0000256" key="2">
    <source>
        <dbReference type="SAM" id="Phobius"/>
    </source>
</evidence>
<proteinExistence type="predicted"/>
<evidence type="ECO:0000313" key="4">
    <source>
        <dbReference type="Proteomes" id="UP000592780"/>
    </source>
</evidence>
<evidence type="ECO:0000256" key="1">
    <source>
        <dbReference type="SAM" id="MobiDB-lite"/>
    </source>
</evidence>
<protein>
    <submittedName>
        <fullName evidence="3">Uncharacterized protein</fullName>
    </submittedName>
</protein>
<accession>A0A7W8V7E1</accession>
<keyword evidence="2" id="KW-1133">Transmembrane helix</keyword>
<keyword evidence="2" id="KW-0812">Transmembrane</keyword>
<feature type="region of interest" description="Disordered" evidence="1">
    <location>
        <begin position="60"/>
        <end position="83"/>
    </location>
</feature>
<organism evidence="3 4">
    <name type="scientific">Paraburkholderia atlantica</name>
    <dbReference type="NCBI Taxonomy" id="2654982"/>
    <lineage>
        <taxon>Bacteria</taxon>
        <taxon>Pseudomonadati</taxon>
        <taxon>Pseudomonadota</taxon>
        <taxon>Betaproteobacteria</taxon>
        <taxon>Burkholderiales</taxon>
        <taxon>Burkholderiaceae</taxon>
        <taxon>Paraburkholderia</taxon>
    </lineage>
</organism>
<dbReference type="EMBL" id="JACHDD010000006">
    <property type="protein sequence ID" value="MBB5425966.1"/>
    <property type="molecule type" value="Genomic_DNA"/>
</dbReference>
<keyword evidence="2" id="KW-0472">Membrane</keyword>
<keyword evidence="4" id="KW-1185">Reference proteome</keyword>
<dbReference type="AlphaFoldDB" id="A0A7W8V7E1"/>
<sequence>MFSNTTIGTATMSDIGSNRTTAMCVGCNMNTRAMLRRIATGLLAGMVLFGLSSCDALSGPPAPEWPGPHAPYPFPDDVPHRTQ</sequence>
<name>A0A7W8V7E1_PARAM</name>
<gene>
    <name evidence="3" type="ORF">HDG40_004139</name>
</gene>
<evidence type="ECO:0000313" key="3">
    <source>
        <dbReference type="EMBL" id="MBB5425966.1"/>
    </source>
</evidence>
<reference evidence="3 4" key="1">
    <citation type="submission" date="2020-08" db="EMBL/GenBank/DDBJ databases">
        <title>Genomic Encyclopedia of Type Strains, Phase IV (KMG-V): Genome sequencing to study the core and pangenomes of soil and plant-associated prokaryotes.</title>
        <authorList>
            <person name="Whitman W."/>
        </authorList>
    </citation>
    <scope>NUCLEOTIDE SEQUENCE [LARGE SCALE GENOMIC DNA]</scope>
    <source>
        <strain evidence="3 4">JPY158</strain>
    </source>
</reference>